<evidence type="ECO:0000313" key="2">
    <source>
        <dbReference type="EMBL" id="MBN0049365.1"/>
    </source>
</evidence>
<proteinExistence type="predicted"/>
<name>A0ABS2W2J1_STRAS</name>
<dbReference type="EMBL" id="JAFFZS010000174">
    <property type="protein sequence ID" value="MBN0049365.1"/>
    <property type="molecule type" value="Genomic_DNA"/>
</dbReference>
<feature type="region of interest" description="Disordered" evidence="1">
    <location>
        <begin position="28"/>
        <end position="85"/>
    </location>
</feature>
<gene>
    <name evidence="2" type="ORF">JS756_36075</name>
</gene>
<organism evidence="2 3">
    <name type="scientific">Streptomyces actuosus</name>
    <dbReference type="NCBI Taxonomy" id="1885"/>
    <lineage>
        <taxon>Bacteria</taxon>
        <taxon>Bacillati</taxon>
        <taxon>Actinomycetota</taxon>
        <taxon>Actinomycetes</taxon>
        <taxon>Kitasatosporales</taxon>
        <taxon>Streptomycetaceae</taxon>
        <taxon>Streptomyces</taxon>
    </lineage>
</organism>
<evidence type="ECO:0000313" key="3">
    <source>
        <dbReference type="Proteomes" id="UP000788262"/>
    </source>
</evidence>
<sequence length="85" mass="9630">MYEIQMMGVMESEQSNISIPYLIEGQGVSRTQNPGLSPAAPNRAPFRDSSSYRPFRDNLRNPRNPLPGGPKKKSQKSVLSWMDQY</sequence>
<accession>A0ABS2W2J1</accession>
<keyword evidence="3" id="KW-1185">Reference proteome</keyword>
<protein>
    <submittedName>
        <fullName evidence="2">Uncharacterized protein</fullName>
    </submittedName>
</protein>
<feature type="non-terminal residue" evidence="2">
    <location>
        <position position="85"/>
    </location>
</feature>
<dbReference type="Proteomes" id="UP000788262">
    <property type="component" value="Unassembled WGS sequence"/>
</dbReference>
<reference evidence="2 3" key="1">
    <citation type="submission" date="2021-02" db="EMBL/GenBank/DDBJ databases">
        <title>Whole genome sequencing of Streptomyces actuosus VRA1.</title>
        <authorList>
            <person name="Sen G."/>
            <person name="Sen A."/>
        </authorList>
    </citation>
    <scope>NUCLEOTIDE SEQUENCE [LARGE SCALE GENOMIC DNA]</scope>
    <source>
        <strain evidence="2 3">VRA1</strain>
    </source>
</reference>
<comment type="caution">
    <text evidence="2">The sequence shown here is derived from an EMBL/GenBank/DDBJ whole genome shotgun (WGS) entry which is preliminary data.</text>
</comment>
<evidence type="ECO:0000256" key="1">
    <source>
        <dbReference type="SAM" id="MobiDB-lite"/>
    </source>
</evidence>